<dbReference type="OrthoDB" id="1114031at2"/>
<keyword evidence="1" id="KW-0732">Signal</keyword>
<evidence type="ECO:0000256" key="1">
    <source>
        <dbReference type="SAM" id="SignalP"/>
    </source>
</evidence>
<keyword evidence="3" id="KW-1185">Reference proteome</keyword>
<dbReference type="EMBL" id="FWXO01000001">
    <property type="protein sequence ID" value="SMC35456.1"/>
    <property type="molecule type" value="Genomic_DNA"/>
</dbReference>
<evidence type="ECO:0000313" key="3">
    <source>
        <dbReference type="Proteomes" id="UP000192360"/>
    </source>
</evidence>
<proteinExistence type="predicted"/>
<dbReference type="STRING" id="504486.SAMN05660703_0476"/>
<feature type="signal peptide" evidence="1">
    <location>
        <begin position="1"/>
        <end position="22"/>
    </location>
</feature>
<name>A0A1W1YH41_9FLAO</name>
<accession>A0A1W1YH41</accession>
<reference evidence="2 3" key="1">
    <citation type="submission" date="2017-04" db="EMBL/GenBank/DDBJ databases">
        <authorList>
            <person name="Afonso C.L."/>
            <person name="Miller P.J."/>
            <person name="Scott M.A."/>
            <person name="Spackman E."/>
            <person name="Goraichik I."/>
            <person name="Dimitrov K.M."/>
            <person name="Suarez D.L."/>
            <person name="Swayne D.E."/>
        </authorList>
    </citation>
    <scope>NUCLEOTIDE SEQUENCE [LARGE SCALE GENOMIC DNA]</scope>
    <source>
        <strain evidence="2 3">DSM 21164</strain>
    </source>
</reference>
<evidence type="ECO:0008006" key="4">
    <source>
        <dbReference type="Google" id="ProtNLM"/>
    </source>
</evidence>
<feature type="chain" id="PRO_5012754645" description="Lipoprotein" evidence="1">
    <location>
        <begin position="23"/>
        <end position="289"/>
    </location>
</feature>
<organism evidence="2 3">
    <name type="scientific">Cellulophaga tyrosinoxydans</name>
    <dbReference type="NCBI Taxonomy" id="504486"/>
    <lineage>
        <taxon>Bacteria</taxon>
        <taxon>Pseudomonadati</taxon>
        <taxon>Bacteroidota</taxon>
        <taxon>Flavobacteriia</taxon>
        <taxon>Flavobacteriales</taxon>
        <taxon>Flavobacteriaceae</taxon>
        <taxon>Cellulophaga</taxon>
    </lineage>
</organism>
<dbReference type="Proteomes" id="UP000192360">
    <property type="component" value="Unassembled WGS sequence"/>
</dbReference>
<evidence type="ECO:0000313" key="2">
    <source>
        <dbReference type="EMBL" id="SMC35456.1"/>
    </source>
</evidence>
<dbReference type="AlphaFoldDB" id="A0A1W1YH41"/>
<protein>
    <recommendedName>
        <fullName evidence="4">Lipoprotein</fullName>
    </recommendedName>
</protein>
<dbReference type="RefSeq" id="WP_084059786.1">
    <property type="nucleotide sequence ID" value="NZ_FWXO01000001.1"/>
</dbReference>
<gene>
    <name evidence="2" type="ORF">SAMN05660703_0476</name>
</gene>
<sequence>MKKINFFAGLAFILLSAWSCQKGETTDTPFNELSTTESLALVASVDEVDAIIDDNIFYSDDFFNESDFTGKGNHYDRSGYFSDCAFFEITSNENTVTVIISFEEGCKDRRGNELSGTITMTRTKESGNYEASVAFTDFTINGYIVNGSKTYSKIIENSNGNPERTITINITVETDGGTITKTGTRTREVTAGGDTDTYQDDEITITGSGSYTSADGIVITAEITTPLVRPAGCKFIAQGVKQYTNAGVISVLDYGDGTCDNLATLTAADGSVTEIELRRGRKDCKASHD</sequence>